<evidence type="ECO:0000256" key="3">
    <source>
        <dbReference type="ARBA" id="ARBA00006086"/>
    </source>
</evidence>
<accession>A0A7K8QT58</accession>
<evidence type="ECO:0000256" key="8">
    <source>
        <dbReference type="SAM" id="MobiDB-lite"/>
    </source>
</evidence>
<dbReference type="Pfam" id="PF23936">
    <property type="entry name" value="HB_ELP1"/>
    <property type="match status" value="1"/>
</dbReference>
<evidence type="ECO:0000259" key="9">
    <source>
        <dbReference type="Pfam" id="PF04762"/>
    </source>
</evidence>
<dbReference type="GO" id="GO:0000049">
    <property type="term" value="F:tRNA binding"/>
    <property type="evidence" value="ECO:0007669"/>
    <property type="project" value="TreeGrafter"/>
</dbReference>
<dbReference type="InterPro" id="IPR056165">
    <property type="entry name" value="Beta-prop_ELP1_2nd"/>
</dbReference>
<dbReference type="Gene3D" id="2.130.10.10">
    <property type="entry name" value="YVTN repeat-like/Quinoprotein amine dehydrogenase"/>
    <property type="match status" value="1"/>
</dbReference>
<feature type="non-terminal residue" evidence="14">
    <location>
        <position position="1341"/>
    </location>
</feature>
<evidence type="ECO:0000259" key="12">
    <source>
        <dbReference type="Pfam" id="PF23925"/>
    </source>
</evidence>
<dbReference type="Proteomes" id="UP000567624">
    <property type="component" value="Unassembled WGS sequence"/>
</dbReference>
<dbReference type="InterPro" id="IPR056166">
    <property type="entry name" value="TPR_ELP1"/>
</dbReference>
<feature type="compositionally biased region" description="Polar residues" evidence="8">
    <location>
        <begin position="803"/>
        <end position="812"/>
    </location>
</feature>
<evidence type="ECO:0000259" key="10">
    <source>
        <dbReference type="Pfam" id="PF23797"/>
    </source>
</evidence>
<evidence type="ECO:0000313" key="14">
    <source>
        <dbReference type="EMBL" id="NXF07958.1"/>
    </source>
</evidence>
<feature type="non-terminal residue" evidence="14">
    <location>
        <position position="1"/>
    </location>
</feature>
<dbReference type="Pfam" id="PF23878">
    <property type="entry name" value="TPR_ELP1"/>
    <property type="match status" value="1"/>
</dbReference>
<evidence type="ECO:0000256" key="4">
    <source>
        <dbReference type="ARBA" id="ARBA00022490"/>
    </source>
</evidence>
<dbReference type="Pfam" id="PF23797">
    <property type="entry name" value="Beta-prop_ELP1_2nd"/>
    <property type="match status" value="1"/>
</dbReference>
<gene>
    <name evidence="14" type="primary">Elp1</name>
    <name evidence="14" type="ORF">SMICAP_R01080</name>
</gene>
<dbReference type="Pfam" id="PF23925">
    <property type="entry name" value="A-sol_ELP1"/>
    <property type="match status" value="1"/>
</dbReference>
<evidence type="ECO:0000256" key="2">
    <source>
        <dbReference type="ARBA" id="ARBA00005043"/>
    </source>
</evidence>
<feature type="domain" description="ELP1 three-helical bundle" evidence="13">
    <location>
        <begin position="1111"/>
        <end position="1281"/>
    </location>
</feature>
<dbReference type="InterPro" id="IPR015943">
    <property type="entry name" value="WD40/YVTN_repeat-like_dom_sf"/>
</dbReference>
<dbReference type="InterPro" id="IPR056164">
    <property type="entry name" value="Beta-prop_ELP1_1st"/>
</dbReference>
<feature type="domain" description="ELP1 TPR" evidence="11">
    <location>
        <begin position="939"/>
        <end position="1102"/>
    </location>
</feature>
<dbReference type="EMBL" id="VWYW01000244">
    <property type="protein sequence ID" value="NXF07958.1"/>
    <property type="molecule type" value="Genomic_DNA"/>
</dbReference>
<evidence type="ECO:0000256" key="6">
    <source>
        <dbReference type="ARBA" id="ARBA00029535"/>
    </source>
</evidence>
<comment type="similarity">
    <text evidence="3">Belongs to the ELP1/IKA1 family.</text>
</comment>
<dbReference type="PIRSF" id="PIRSF017233">
    <property type="entry name" value="IKAP"/>
    <property type="match status" value="1"/>
</dbReference>
<evidence type="ECO:0000256" key="5">
    <source>
        <dbReference type="ARBA" id="ARBA00022694"/>
    </source>
</evidence>
<comment type="subcellular location">
    <subcellularLocation>
        <location evidence="1">Cytoplasm</location>
    </subcellularLocation>
</comment>
<feature type="domain" description="ELP1 first N-terminal beta-propeller" evidence="9">
    <location>
        <begin position="62"/>
        <end position="352"/>
    </location>
</feature>
<dbReference type="InterPro" id="IPR056169">
    <property type="entry name" value="HB_ELP1"/>
</dbReference>
<evidence type="ECO:0000313" key="15">
    <source>
        <dbReference type="Proteomes" id="UP000567624"/>
    </source>
</evidence>
<feature type="region of interest" description="Disordered" evidence="8">
    <location>
        <begin position="801"/>
        <end position="820"/>
    </location>
</feature>
<keyword evidence="4" id="KW-0963">Cytoplasm</keyword>
<comment type="pathway">
    <text evidence="2">tRNA modification; 5-methoxycarbonylmethyl-2-thiouridine-tRNA biosynthesis.</text>
</comment>
<evidence type="ECO:0000259" key="11">
    <source>
        <dbReference type="Pfam" id="PF23878"/>
    </source>
</evidence>
<dbReference type="Pfam" id="PF04762">
    <property type="entry name" value="Beta-prop_ELP1_1st"/>
    <property type="match status" value="1"/>
</dbReference>
<feature type="domain" description="ELP1 alpha-solenoid" evidence="12">
    <location>
        <begin position="722"/>
        <end position="932"/>
    </location>
</feature>
<organism evidence="14 15">
    <name type="scientific">Smithornis capensis</name>
    <dbReference type="NCBI Taxonomy" id="363769"/>
    <lineage>
        <taxon>Eukaryota</taxon>
        <taxon>Metazoa</taxon>
        <taxon>Chordata</taxon>
        <taxon>Craniata</taxon>
        <taxon>Vertebrata</taxon>
        <taxon>Euteleostomi</taxon>
        <taxon>Archelosauria</taxon>
        <taxon>Archosauria</taxon>
        <taxon>Dinosauria</taxon>
        <taxon>Saurischia</taxon>
        <taxon>Theropoda</taxon>
        <taxon>Coelurosauria</taxon>
        <taxon>Aves</taxon>
        <taxon>Neognathae</taxon>
        <taxon>Neoaves</taxon>
        <taxon>Telluraves</taxon>
        <taxon>Australaves</taxon>
        <taxon>Passeriformes</taxon>
        <taxon>Eurylaimidae</taxon>
        <taxon>Smithornis</taxon>
    </lineage>
</organism>
<evidence type="ECO:0000256" key="7">
    <source>
        <dbReference type="ARBA" id="ARBA00032958"/>
    </source>
</evidence>
<dbReference type="PANTHER" id="PTHR12747">
    <property type="entry name" value="ELONGATOR COMPLEX PROTEIN 1"/>
    <property type="match status" value="1"/>
</dbReference>
<evidence type="ECO:0000259" key="13">
    <source>
        <dbReference type="Pfam" id="PF23936"/>
    </source>
</evidence>
<keyword evidence="15" id="KW-1185">Reference proteome</keyword>
<feature type="domain" description="ELP1 N-terminal second beta-propeller" evidence="10">
    <location>
        <begin position="392"/>
        <end position="698"/>
    </location>
</feature>
<sequence>MRNLRLVRAARRRSAAAGTPRCFCLGAEPGTVLVGSQYGLVELRPAGDSVTREVSLIEEGFLPKDGTGCVVGVEDLPEQESVCVATAAGDILLCSFSTKQVECVGSVDSGLSTMSWSPDQELVLLVTGQQTLIMMTRDFEPIAEKQIHQDDFGEGKFVALGWGKKETQFHGSEGKQAAHRKQTEVLPASAWDDGCPRVTWRGDGQFVAVSAVCPETGARKVRVWNRELVLQSTSEPVSGLQQALSWKPSGNLIASTQEKPNRHDVVFLEKNGLLHGEFTLPFQKGQVKVNELLWNADSTILAIWLEDLKVENSNPNSYVQLWTMGNYHWYLKQSLHFGSLEENQLVSLLWDRESLYRLHILCQGWHYLSYDWHWTTDHGMGENSQHVANVAVIDGDKVLVTAFQHAVVPPPMCTYELQLQQAVNQVAFHTDPKHSGDMAVLDADNRISLYRYGESITGSDPTVKFGAVGGNGFKAAVETPYLDKIYRVGVCSDNSEVMNPLGLRFLTWLPDGSFLVAGQGHHAAQSILHHLTVVPPVTEAEEQCLNLWMSVPVDGEVISLYCSPVTKTVALQLADRQVLKYLWEASAPVLEPWRTSSGSALRFPYPCVQISTIRISGEEMILGLTDRCRFFINDVEVASNITSFTTYSEFLLVTTNSHTCQCFCLKNLSVKALQACLSSAAAPNSETLRKVERGSRIVTVVPQDTKVVLQMPRGNLETVHHRALVLAQIRKWLDRLMFREAFQCMRKLRINLNLLYDHNPKASMHSFIVFLENTETFIRQIDSVNYINLFITELEEEDFTKSMYPSPNGSSDNRPHQHPDQKKVNLICDVMRIAMEHVDPQKYCLSILTAHVKKSPPELETALQKVHDLRESVTPDVKAVSAEAALKYLLFLVDVNELYDYSLGTYDFDLVVMVAEKSQKDPKEYLPFLNTLRKMETNYQRYTIDKHLKRYTKALGHLSKCGPEHFSEFLNLVKDQNLYREALKLYPSSTQEYKDISEAYGEYLIQKQLHEQAALIFARAGIFAKALDGFQSSGSWQQALCMASQLGYTKDKLSSLARSMTGKLVEQRRHAEAAMLLEQYPQDYEEAVLLLLEGALWEEALRLIHKYGRLDILETNFKPAILEAQKSQLIFLESQKTAFLRYKSRLQVVRELKGKACESLQDHEMPNCPELELFSETSSVVTASDMSSKYSHSNSRISARSSKNRRKAERKRYSLKEGSPFEDIALLEVLGENVRAIESVKGDIHILLKQLVLFGYDEQAGALQQVLEGVLQLMVASIPEIWTPDLQQSSVSLVLGPNSTANSIMAAYQQKRMMPPVVQDAEILTPPKFSKNLQWKLHLLE</sequence>
<name>A0A7K8QT58_9PASS</name>
<keyword evidence="5" id="KW-0819">tRNA processing</keyword>
<feature type="region of interest" description="Disordered" evidence="8">
    <location>
        <begin position="1185"/>
        <end position="1214"/>
    </location>
</feature>
<feature type="compositionally biased region" description="Low complexity" evidence="8">
    <location>
        <begin position="1191"/>
        <end position="1201"/>
    </location>
</feature>
<dbReference type="InterPro" id="IPR056167">
    <property type="entry name" value="A-sol_ELP1"/>
</dbReference>
<comment type="caution">
    <text evidence="14">The sequence shown here is derived from an EMBL/GenBank/DDBJ whole genome shotgun (WGS) entry which is preliminary data.</text>
</comment>
<proteinExistence type="inferred from homology"/>
<dbReference type="GO" id="GO:0033588">
    <property type="term" value="C:elongator holoenzyme complex"/>
    <property type="evidence" value="ECO:0007669"/>
    <property type="project" value="InterPro"/>
</dbReference>
<evidence type="ECO:0000256" key="1">
    <source>
        <dbReference type="ARBA" id="ARBA00004496"/>
    </source>
</evidence>
<dbReference type="GO" id="GO:0002926">
    <property type="term" value="P:tRNA wobble base 5-methoxycarbonylmethyl-2-thiouridinylation"/>
    <property type="evidence" value="ECO:0007669"/>
    <property type="project" value="TreeGrafter"/>
</dbReference>
<dbReference type="UniPathway" id="UPA00988"/>
<protein>
    <recommendedName>
        <fullName evidence="6">Elongator complex protein 1</fullName>
    </recommendedName>
    <alternativeName>
        <fullName evidence="7">IkappaB kinase complex-associated protein</fullName>
    </alternativeName>
</protein>
<dbReference type="GO" id="GO:0005829">
    <property type="term" value="C:cytosol"/>
    <property type="evidence" value="ECO:0007669"/>
    <property type="project" value="TreeGrafter"/>
</dbReference>
<reference evidence="14 15" key="1">
    <citation type="submission" date="2019-09" db="EMBL/GenBank/DDBJ databases">
        <title>Bird 10,000 Genomes (B10K) Project - Family phase.</title>
        <authorList>
            <person name="Zhang G."/>
        </authorList>
    </citation>
    <scope>NUCLEOTIDE SEQUENCE [LARGE SCALE GENOMIC DNA]</scope>
    <source>
        <strain evidence="14">B10K-CU-031-20</strain>
    </source>
</reference>
<dbReference type="PANTHER" id="PTHR12747:SF0">
    <property type="entry name" value="ELONGATOR COMPLEX PROTEIN 1"/>
    <property type="match status" value="1"/>
</dbReference>
<dbReference type="InterPro" id="IPR006849">
    <property type="entry name" value="Elp1"/>
</dbReference>
<dbReference type="SUPFAM" id="SSF82171">
    <property type="entry name" value="DPP6 N-terminal domain-like"/>
    <property type="match status" value="1"/>
</dbReference>